<keyword evidence="2" id="KW-1185">Reference proteome</keyword>
<sequence length="58" mass="6018">MLKLDLYPDRYAWAFLPVSEESLLDAGTGSCAGSTRNVPEGEGGSGPVTGKAKVFTIG</sequence>
<evidence type="ECO:0000313" key="2">
    <source>
        <dbReference type="Proteomes" id="UP000198729"/>
    </source>
</evidence>
<reference evidence="1 2" key="1">
    <citation type="submission" date="2016-10" db="EMBL/GenBank/DDBJ databases">
        <authorList>
            <person name="de Groot N.N."/>
        </authorList>
    </citation>
    <scope>NUCLEOTIDE SEQUENCE [LARGE SCALE GENOMIC DNA]</scope>
    <source>
        <strain evidence="1">1</strain>
    </source>
</reference>
<accession>A0A1G5SHX2</accession>
<dbReference type="EMBL" id="FMWO01000057">
    <property type="protein sequence ID" value="SCZ86151.1"/>
    <property type="molecule type" value="Genomic_DNA"/>
</dbReference>
<proteinExistence type="predicted"/>
<dbReference type="AlphaFoldDB" id="A0A1G5SHX2"/>
<dbReference type="Proteomes" id="UP000198729">
    <property type="component" value="Unassembled WGS sequence"/>
</dbReference>
<name>A0A1G5SHX2_9PROT</name>
<organism evidence="1 2">
    <name type="scientific">Nitrosomonas mobilis</name>
    <dbReference type="NCBI Taxonomy" id="51642"/>
    <lineage>
        <taxon>Bacteria</taxon>
        <taxon>Pseudomonadati</taxon>
        <taxon>Pseudomonadota</taxon>
        <taxon>Betaproteobacteria</taxon>
        <taxon>Nitrosomonadales</taxon>
        <taxon>Nitrosomonadaceae</taxon>
        <taxon>Nitrosomonas</taxon>
    </lineage>
</organism>
<evidence type="ECO:0000313" key="1">
    <source>
        <dbReference type="EMBL" id="SCZ86151.1"/>
    </source>
</evidence>
<protein>
    <submittedName>
        <fullName evidence="1">Uncharacterized protein</fullName>
    </submittedName>
</protein>
<gene>
    <name evidence="1" type="ORF">NSMM_490040</name>
</gene>